<evidence type="ECO:0000256" key="10">
    <source>
        <dbReference type="ARBA" id="ARBA00023158"/>
    </source>
</evidence>
<dbReference type="FunFam" id="3.40.50.150:FF:000215">
    <property type="entry name" value="Hua enhancer1"/>
    <property type="match status" value="1"/>
</dbReference>
<dbReference type="GO" id="GO:0005634">
    <property type="term" value="C:nucleus"/>
    <property type="evidence" value="ECO:0007669"/>
    <property type="project" value="TreeGrafter"/>
</dbReference>
<comment type="caution">
    <text evidence="17">The sequence shown here is derived from an EMBL/GenBank/DDBJ whole genome shotgun (WGS) entry which is preliminary data.</text>
</comment>
<dbReference type="Pfam" id="PF17842">
    <property type="entry name" value="dsRBD2"/>
    <property type="match status" value="1"/>
</dbReference>
<evidence type="ECO:0000256" key="3">
    <source>
        <dbReference type="ARBA" id="ARBA00021330"/>
    </source>
</evidence>
<dbReference type="AlphaFoldDB" id="A0A7J7C553"/>
<dbReference type="Gene3D" id="3.30.160.20">
    <property type="match status" value="1"/>
</dbReference>
<dbReference type="SUPFAM" id="SSF54534">
    <property type="entry name" value="FKBP-like"/>
    <property type="match status" value="1"/>
</dbReference>
<evidence type="ECO:0000259" key="16">
    <source>
        <dbReference type="Pfam" id="PF24995"/>
    </source>
</evidence>
<dbReference type="SUPFAM" id="SSF53335">
    <property type="entry name" value="S-adenosyl-L-methionine-dependent methyltransferases"/>
    <property type="match status" value="1"/>
</dbReference>
<evidence type="ECO:0000256" key="1">
    <source>
        <dbReference type="ARBA" id="ARBA00001946"/>
    </source>
</evidence>
<evidence type="ECO:0000256" key="12">
    <source>
        <dbReference type="ARBA" id="ARBA00048418"/>
    </source>
</evidence>
<dbReference type="Pfam" id="PF18441">
    <property type="entry name" value="Hen1_Lam_C"/>
    <property type="match status" value="1"/>
</dbReference>
<dbReference type="Proteomes" id="UP000593562">
    <property type="component" value="Unassembled WGS sequence"/>
</dbReference>
<dbReference type="Gene3D" id="3.10.50.40">
    <property type="match status" value="1"/>
</dbReference>
<feature type="region of interest" description="Disordered" evidence="13">
    <location>
        <begin position="834"/>
        <end position="853"/>
    </location>
</feature>
<evidence type="ECO:0000256" key="7">
    <source>
        <dbReference type="ARBA" id="ARBA00022723"/>
    </source>
</evidence>
<comment type="similarity">
    <text evidence="2">Belongs to the methyltransferase superfamily. HEN1 family.</text>
</comment>
<dbReference type="OrthoDB" id="2154311at2759"/>
<keyword evidence="10" id="KW-0943">RNA-mediated gene silencing</keyword>
<dbReference type="GO" id="GO:0001510">
    <property type="term" value="P:RNA methylation"/>
    <property type="evidence" value="ECO:0007669"/>
    <property type="project" value="InterPro"/>
</dbReference>
<feature type="domain" description="HEN1 double-stranded RNA binding" evidence="14">
    <location>
        <begin position="361"/>
        <end position="497"/>
    </location>
</feature>
<comment type="catalytic activity">
    <reaction evidence="12">
        <text>small RNA 3'-end nucleotide + S-adenosyl-L-methionine = small RNA 3'-end 2'-O-methylnucleotide + S-adenosyl-L-homocysteine + H(+)</text>
        <dbReference type="Rhea" id="RHEA:37887"/>
        <dbReference type="Rhea" id="RHEA-COMP:10415"/>
        <dbReference type="Rhea" id="RHEA-COMP:10416"/>
        <dbReference type="ChEBI" id="CHEBI:15378"/>
        <dbReference type="ChEBI" id="CHEBI:57856"/>
        <dbReference type="ChEBI" id="CHEBI:59789"/>
        <dbReference type="ChEBI" id="CHEBI:74896"/>
        <dbReference type="ChEBI" id="CHEBI:74898"/>
        <dbReference type="EC" id="2.1.1.386"/>
    </reaction>
</comment>
<evidence type="ECO:0000256" key="5">
    <source>
        <dbReference type="ARBA" id="ARBA00022679"/>
    </source>
</evidence>
<evidence type="ECO:0000256" key="9">
    <source>
        <dbReference type="ARBA" id="ARBA00022884"/>
    </source>
</evidence>
<gene>
    <name evidence="17" type="ORF">HS088_TW21G01453</name>
</gene>
<organism evidence="17 18">
    <name type="scientific">Tripterygium wilfordii</name>
    <name type="common">Thunder God vine</name>
    <dbReference type="NCBI Taxonomy" id="458696"/>
    <lineage>
        <taxon>Eukaryota</taxon>
        <taxon>Viridiplantae</taxon>
        <taxon>Streptophyta</taxon>
        <taxon>Embryophyta</taxon>
        <taxon>Tracheophyta</taxon>
        <taxon>Spermatophyta</taxon>
        <taxon>Magnoliopsida</taxon>
        <taxon>eudicotyledons</taxon>
        <taxon>Gunneridae</taxon>
        <taxon>Pentapetalae</taxon>
        <taxon>rosids</taxon>
        <taxon>fabids</taxon>
        <taxon>Celastrales</taxon>
        <taxon>Celastraceae</taxon>
        <taxon>Tripterygium</taxon>
    </lineage>
</organism>
<evidence type="ECO:0000256" key="6">
    <source>
        <dbReference type="ARBA" id="ARBA00022691"/>
    </source>
</evidence>
<keyword evidence="8" id="KW-0460">Magnesium</keyword>
<reference evidence="17 18" key="1">
    <citation type="journal article" date="2020" name="Nat. Commun.">
        <title>Genome of Tripterygium wilfordii and identification of cytochrome P450 involved in triptolide biosynthesis.</title>
        <authorList>
            <person name="Tu L."/>
            <person name="Su P."/>
            <person name="Zhang Z."/>
            <person name="Gao L."/>
            <person name="Wang J."/>
            <person name="Hu T."/>
            <person name="Zhou J."/>
            <person name="Zhang Y."/>
            <person name="Zhao Y."/>
            <person name="Liu Y."/>
            <person name="Song Y."/>
            <person name="Tong Y."/>
            <person name="Lu Y."/>
            <person name="Yang J."/>
            <person name="Xu C."/>
            <person name="Jia M."/>
            <person name="Peters R.J."/>
            <person name="Huang L."/>
            <person name="Gao W."/>
        </authorList>
    </citation>
    <scope>NUCLEOTIDE SEQUENCE [LARGE SCALE GENOMIC DNA]</scope>
    <source>
        <strain evidence="18">cv. XIE 37</strain>
        <tissue evidence="17">Leaf</tissue>
    </source>
</reference>
<dbReference type="InParanoid" id="A0A7J7C553"/>
<dbReference type="Pfam" id="PF24995">
    <property type="entry name" value="DSRM_2"/>
    <property type="match status" value="1"/>
</dbReference>
<feature type="domain" description="Small RNA 2'-O-methyltransferase Hen1 La-motif C-terminal" evidence="15">
    <location>
        <begin position="227"/>
        <end position="359"/>
    </location>
</feature>
<keyword evidence="9" id="KW-0694">RNA-binding</keyword>
<evidence type="ECO:0000313" key="17">
    <source>
        <dbReference type="EMBL" id="KAF5729290.1"/>
    </source>
</evidence>
<evidence type="ECO:0000259" key="14">
    <source>
        <dbReference type="Pfam" id="PF17842"/>
    </source>
</evidence>
<dbReference type="InterPro" id="IPR040813">
    <property type="entry name" value="Hen1_Lam_C"/>
</dbReference>
<evidence type="ECO:0000256" key="11">
    <source>
        <dbReference type="ARBA" id="ARBA00035025"/>
    </source>
</evidence>
<dbReference type="GO" id="GO:0090486">
    <property type="term" value="F:small RNA 2'-O-methyltransferase activity"/>
    <property type="evidence" value="ECO:0007669"/>
    <property type="project" value="UniProtKB-EC"/>
</dbReference>
<dbReference type="SUPFAM" id="SSF54768">
    <property type="entry name" value="dsRNA-binding domain-like"/>
    <property type="match status" value="1"/>
</dbReference>
<keyword evidence="7" id="KW-0479">Metal-binding</keyword>
<dbReference type="PANTHER" id="PTHR21404">
    <property type="entry name" value="HEN1"/>
    <property type="match status" value="1"/>
</dbReference>
<sequence>METGDPSAVAVRKVTITPKAIIHQKFGTNACYKVEEVQEPVQIDCPGLVIPQKGPCLYRCHLQLPEFSVVSESFKKKKDAEQSAAEMALEKLGIKPATDSPSVEDAWDGLIARVSHLFSDEFLPSLHPLGGHFRAALRRDGDLYGSIPVSVTAVCDAKISNLCRLINPKADSNLFMVISFIMRAAAKLTEFVVTSNGQLSIKRKNPYPTEIIESSTIEESVSPETILVEALHVPYSLEKTVQPVTLNMSSSGYYMDVIAQKLGLTEASKVLVSKNIGKGSSDTRFYFAAPEPFLLDLSSDHLHVKLHSEGSLNARASYICGQDIYGDAIMASVGYTWRSKDLFSEDMSLRLYYRMLIGKTPSGIYKLSREAILTAELPSVFSMKTNWRGCFPKEILSMFCRRHRLSEPVFSFLNVPSKEISESSRSLKKPKVIEPAEDEIKLSQSLRSESSFRCEVKIFSKSQDWLIHCSPKEIYKKQNDSVHNVSLKVLTWLNAYFTGIPLEKLNQWADALDIRFCTKNFLEVFVLCQPAPNVENGEIQGIFHVSKDTVAGSGVCTLSIEGRDCGVCPLSGSLLCISYSVFLIAEGENVNVHLESNDEFEFEMGNGTVIPQLETVVTQLSVGHSACFNINVPSQELVLGAAADSATTLYLLDSKICCLEYRITLLRITEPLEERMEQALFSPPLSNQRVEYAVKHVKESCANTLVDFGCGSGSLLSSLLGYTTSLEKIVGVDISLKGLSRAAKILHSKLGTKSDADVPCVGIKSAVLYDGSITDFDSRLFGFDIGTCLEVIEHMEEDQAYLFGDVVLSSFRPKILIVSTPNYEYNVILQASNINGQEEDPEEKTPSQAPKFRNHDHKFEWTREQFNRWASELATTNGYTVEFSGVGGSGDVEPGFASQIALFRRPLQSPDNVSLHEDAAECYKVIWEWHRE</sequence>
<evidence type="ECO:0000313" key="18">
    <source>
        <dbReference type="Proteomes" id="UP000593562"/>
    </source>
</evidence>
<feature type="domain" description="dsRNA binding" evidence="16">
    <location>
        <begin position="23"/>
        <end position="93"/>
    </location>
</feature>
<dbReference type="InterPro" id="IPR056755">
    <property type="entry name" value="DSRM_2"/>
</dbReference>
<dbReference type="FunCoup" id="A0A7J7C553">
    <property type="interactions" value="1988"/>
</dbReference>
<dbReference type="FunFam" id="3.30.160.20:FF:000058">
    <property type="entry name" value="Small RNA 2"/>
    <property type="match status" value="1"/>
</dbReference>
<keyword evidence="5 17" id="KW-0808">Transferase</keyword>
<proteinExistence type="inferred from homology"/>
<dbReference type="GO" id="GO:0046872">
    <property type="term" value="F:metal ion binding"/>
    <property type="evidence" value="ECO:0007669"/>
    <property type="project" value="UniProtKB-KW"/>
</dbReference>
<dbReference type="InterPro" id="IPR029063">
    <property type="entry name" value="SAM-dependent_MTases_sf"/>
</dbReference>
<evidence type="ECO:0000256" key="13">
    <source>
        <dbReference type="SAM" id="MobiDB-lite"/>
    </source>
</evidence>
<evidence type="ECO:0000259" key="15">
    <source>
        <dbReference type="Pfam" id="PF18441"/>
    </source>
</evidence>
<accession>A0A7J7C553</accession>
<dbReference type="InterPro" id="IPR040870">
    <property type="entry name" value="HEN1_dsRBD2"/>
</dbReference>
<dbReference type="InterPro" id="IPR046357">
    <property type="entry name" value="PPIase_dom_sf"/>
</dbReference>
<dbReference type="InterPro" id="IPR026610">
    <property type="entry name" value="Hen1"/>
</dbReference>
<keyword evidence="6" id="KW-0949">S-adenosyl-L-methionine</keyword>
<protein>
    <recommendedName>
        <fullName evidence="3">Small RNA 2'-O-methyltransferase</fullName>
        <ecNumber evidence="11">2.1.1.386</ecNumber>
    </recommendedName>
</protein>
<dbReference type="GO" id="GO:0005737">
    <property type="term" value="C:cytoplasm"/>
    <property type="evidence" value="ECO:0007669"/>
    <property type="project" value="TreeGrafter"/>
</dbReference>
<keyword evidence="18" id="KW-1185">Reference proteome</keyword>
<dbReference type="GO" id="GO:0003723">
    <property type="term" value="F:RNA binding"/>
    <property type="evidence" value="ECO:0007669"/>
    <property type="project" value="UniProtKB-KW"/>
</dbReference>
<comment type="cofactor">
    <cofactor evidence="1">
        <name>Mg(2+)</name>
        <dbReference type="ChEBI" id="CHEBI:18420"/>
    </cofactor>
</comment>
<dbReference type="PANTHER" id="PTHR21404:SF3">
    <property type="entry name" value="SMALL RNA 2'-O-METHYLTRANSFERASE"/>
    <property type="match status" value="1"/>
</dbReference>
<evidence type="ECO:0000256" key="2">
    <source>
        <dbReference type="ARBA" id="ARBA00009026"/>
    </source>
</evidence>
<dbReference type="GO" id="GO:0003755">
    <property type="term" value="F:peptidyl-prolyl cis-trans isomerase activity"/>
    <property type="evidence" value="ECO:0007669"/>
    <property type="project" value="InterPro"/>
</dbReference>
<evidence type="ECO:0000256" key="4">
    <source>
        <dbReference type="ARBA" id="ARBA00022603"/>
    </source>
</evidence>
<dbReference type="Pfam" id="PF21224">
    <property type="entry name" value="Hen1_LCD"/>
    <property type="match status" value="1"/>
</dbReference>
<dbReference type="EMBL" id="JAAARO010000021">
    <property type="protein sequence ID" value="KAF5729290.1"/>
    <property type="molecule type" value="Genomic_DNA"/>
</dbReference>
<dbReference type="GO" id="GO:0030422">
    <property type="term" value="P:siRNA processing"/>
    <property type="evidence" value="ECO:0007669"/>
    <property type="project" value="TreeGrafter"/>
</dbReference>
<keyword evidence="4 17" id="KW-0489">Methyltransferase</keyword>
<dbReference type="Gene3D" id="3.40.50.150">
    <property type="entry name" value="Vaccinia Virus protein VP39"/>
    <property type="match status" value="1"/>
</dbReference>
<name>A0A7J7C553_TRIWF</name>
<dbReference type="EC" id="2.1.1.386" evidence="11"/>
<evidence type="ECO:0000256" key="8">
    <source>
        <dbReference type="ARBA" id="ARBA00022842"/>
    </source>
</evidence>